<dbReference type="AlphaFoldDB" id="A0A914R0W6"/>
<proteinExistence type="predicted"/>
<evidence type="ECO:0000313" key="2">
    <source>
        <dbReference type="WBParaSite" id="PEQ_0000025001-mRNA-1"/>
    </source>
</evidence>
<name>A0A914R0W6_PAREQ</name>
<evidence type="ECO:0000313" key="1">
    <source>
        <dbReference type="Proteomes" id="UP000887564"/>
    </source>
</evidence>
<dbReference type="WBParaSite" id="PEQ_0000025001-mRNA-1">
    <property type="protein sequence ID" value="PEQ_0000025001-mRNA-1"/>
    <property type="gene ID" value="PEQ_0000025001"/>
</dbReference>
<keyword evidence="1" id="KW-1185">Reference proteome</keyword>
<organism evidence="1 2">
    <name type="scientific">Parascaris equorum</name>
    <name type="common">Equine roundworm</name>
    <dbReference type="NCBI Taxonomy" id="6256"/>
    <lineage>
        <taxon>Eukaryota</taxon>
        <taxon>Metazoa</taxon>
        <taxon>Ecdysozoa</taxon>
        <taxon>Nematoda</taxon>
        <taxon>Chromadorea</taxon>
        <taxon>Rhabditida</taxon>
        <taxon>Spirurina</taxon>
        <taxon>Ascaridomorpha</taxon>
        <taxon>Ascaridoidea</taxon>
        <taxon>Ascarididae</taxon>
        <taxon>Parascaris</taxon>
    </lineage>
</organism>
<sequence>MDAGDLNIPASSSTVPNCYVANQVYPISENYVRRAIWLVMEHD</sequence>
<reference evidence="2" key="1">
    <citation type="submission" date="2022-11" db="UniProtKB">
        <authorList>
            <consortium name="WormBaseParasite"/>
        </authorList>
    </citation>
    <scope>IDENTIFICATION</scope>
</reference>
<accession>A0A914R0W6</accession>
<protein>
    <submittedName>
        <fullName evidence="2">Uncharacterized protein</fullName>
    </submittedName>
</protein>
<dbReference type="Proteomes" id="UP000887564">
    <property type="component" value="Unplaced"/>
</dbReference>